<dbReference type="InterPro" id="IPR042070">
    <property type="entry name" value="PucR_C-HTH_sf"/>
</dbReference>
<proteinExistence type="predicted"/>
<dbReference type="AlphaFoldDB" id="A0A3E4F9V9"/>
<dbReference type="EMBL" id="QRWH01000002">
    <property type="protein sequence ID" value="RGT11322.1"/>
    <property type="molecule type" value="Genomic_DNA"/>
</dbReference>
<dbReference type="PANTHER" id="PTHR33744:SF15">
    <property type="entry name" value="CARBOHYDRATE DIACID REGULATOR"/>
    <property type="match status" value="1"/>
</dbReference>
<dbReference type="InterPro" id="IPR025736">
    <property type="entry name" value="PucR_C-HTH_dom"/>
</dbReference>
<dbReference type="Pfam" id="PF05651">
    <property type="entry name" value="Diacid_rec"/>
    <property type="match status" value="1"/>
</dbReference>
<evidence type="ECO:0000313" key="4">
    <source>
        <dbReference type="EMBL" id="RGT11322.1"/>
    </source>
</evidence>
<evidence type="ECO:0000313" key="3">
    <source>
        <dbReference type="EMBL" id="RGI86230.1"/>
    </source>
</evidence>
<sequence>MLEETLARKLIEHVTKYTTYNVNIMNEKGIIIASCDPKRVGSFHEAAYQILHTSENIITVENDLDYQGTLKGINMVIEIDGKREGVVGVTGKPDEIRPVANITKLAIETLLKYETQKLQSIRRQTKKERFIEMITGEQNADPNGLRRLAEELSYKEELIRIPILCYLEDSKYQKVLLESIKQGILHKSEDISFPLEDQYILIFKTIDSKNKRFFAEYKYILAEYLQPTLQWIKKKEISCKFYIGTFQNNFSQYYYAYRHCKWLENNIKTEHNSIYFYDYISEYIQAIVPINEMNQIFNVFGNFLPIDIQKHCLELVDTLIDTNFNTAKASEELFMHKNTFAYQYNKLRDILDVNPQNSAKDKWFLIFLYIYLSRR</sequence>
<dbReference type="RefSeq" id="WP_117494277.1">
    <property type="nucleotide sequence ID" value="NZ_QRWH01000002.1"/>
</dbReference>
<comment type="caution">
    <text evidence="3">The sequence shown here is derived from an EMBL/GenBank/DDBJ whole genome shotgun (WGS) entry which is preliminary data.</text>
</comment>
<feature type="domain" description="Putative sugar diacid recognition" evidence="1">
    <location>
        <begin position="2"/>
        <end position="132"/>
    </location>
</feature>
<name>A0A3E4F9V9_9FIRM</name>
<protein>
    <submittedName>
        <fullName evidence="3">CdaR family transcriptional regulator</fullName>
    </submittedName>
</protein>
<evidence type="ECO:0000313" key="6">
    <source>
        <dbReference type="Proteomes" id="UP000283630"/>
    </source>
</evidence>
<accession>A0A3E4F9V9</accession>
<dbReference type="Proteomes" id="UP000283630">
    <property type="component" value="Unassembled WGS sequence"/>
</dbReference>
<feature type="domain" description="PucR C-terminal helix-turn-helix" evidence="2">
    <location>
        <begin position="313"/>
        <end position="358"/>
    </location>
</feature>
<evidence type="ECO:0000259" key="1">
    <source>
        <dbReference type="Pfam" id="PF05651"/>
    </source>
</evidence>
<gene>
    <name evidence="4" type="ORF">DWX53_02665</name>
    <name evidence="3" type="ORF">DXD84_02120</name>
</gene>
<dbReference type="Pfam" id="PF13556">
    <property type="entry name" value="HTH_30"/>
    <property type="match status" value="1"/>
</dbReference>
<dbReference type="InterPro" id="IPR051448">
    <property type="entry name" value="CdaR-like_regulators"/>
</dbReference>
<organism evidence="3 5">
    <name type="scientific">Dorea formicigenerans</name>
    <dbReference type="NCBI Taxonomy" id="39486"/>
    <lineage>
        <taxon>Bacteria</taxon>
        <taxon>Bacillati</taxon>
        <taxon>Bacillota</taxon>
        <taxon>Clostridia</taxon>
        <taxon>Lachnospirales</taxon>
        <taxon>Lachnospiraceae</taxon>
        <taxon>Dorea</taxon>
    </lineage>
</organism>
<dbReference type="EMBL" id="QSOI01000002">
    <property type="protein sequence ID" value="RGI86230.1"/>
    <property type="molecule type" value="Genomic_DNA"/>
</dbReference>
<dbReference type="Gene3D" id="1.10.10.2840">
    <property type="entry name" value="PucR C-terminal helix-turn-helix domain"/>
    <property type="match status" value="1"/>
</dbReference>
<dbReference type="PANTHER" id="PTHR33744">
    <property type="entry name" value="CARBOHYDRATE DIACID REGULATOR"/>
    <property type="match status" value="1"/>
</dbReference>
<dbReference type="InterPro" id="IPR008599">
    <property type="entry name" value="Diacid_rec"/>
</dbReference>
<dbReference type="Proteomes" id="UP000260664">
    <property type="component" value="Unassembled WGS sequence"/>
</dbReference>
<evidence type="ECO:0000259" key="2">
    <source>
        <dbReference type="Pfam" id="PF13556"/>
    </source>
</evidence>
<reference evidence="5 6" key="1">
    <citation type="submission" date="2018-08" db="EMBL/GenBank/DDBJ databases">
        <title>A genome reference for cultivated species of the human gut microbiota.</title>
        <authorList>
            <person name="Zou Y."/>
            <person name="Xue W."/>
            <person name="Luo G."/>
        </authorList>
    </citation>
    <scope>NUCLEOTIDE SEQUENCE [LARGE SCALE GENOMIC DNA]</scope>
    <source>
        <strain evidence="4 6">AF19-4AC</strain>
        <strain evidence="3 5">TM09-19AC</strain>
    </source>
</reference>
<evidence type="ECO:0000313" key="5">
    <source>
        <dbReference type="Proteomes" id="UP000260664"/>
    </source>
</evidence>